<dbReference type="InterPro" id="IPR035680">
    <property type="entry name" value="Clx_II_MBL"/>
</dbReference>
<keyword evidence="12" id="KW-1185">Reference proteome</keyword>
<dbReference type="Pfam" id="PF00753">
    <property type="entry name" value="Lactamase_B"/>
    <property type="match status" value="1"/>
</dbReference>
<dbReference type="GO" id="GO:0031123">
    <property type="term" value="P:RNA 3'-end processing"/>
    <property type="evidence" value="ECO:0007669"/>
    <property type="project" value="UniProtKB-ARBA"/>
</dbReference>
<dbReference type="SMART" id="SM00849">
    <property type="entry name" value="Lactamase_B"/>
    <property type="match status" value="1"/>
</dbReference>
<comment type="similarity">
    <text evidence="4">Belongs to the metallo-beta-lactamase superfamily. Glyoxalase II family.</text>
</comment>
<keyword evidence="8" id="KW-0862">Zinc</keyword>
<proteinExistence type="inferred from homology"/>
<feature type="domain" description="Metallo-beta-lactamase" evidence="10">
    <location>
        <begin position="93"/>
        <end position="254"/>
    </location>
</feature>
<dbReference type="InterPro" id="IPR036866">
    <property type="entry name" value="RibonucZ/Hydroxyglut_hydro"/>
</dbReference>
<dbReference type="InterPro" id="IPR017782">
    <property type="entry name" value="Hydroxyacylglutathione_Hdrlase"/>
</dbReference>
<evidence type="ECO:0000256" key="2">
    <source>
        <dbReference type="ARBA" id="ARBA00001947"/>
    </source>
</evidence>
<dbReference type="EMBL" id="LR824013">
    <property type="protein sequence ID" value="CAD0199491.1"/>
    <property type="molecule type" value="Genomic_DNA"/>
</dbReference>
<evidence type="ECO:0000256" key="4">
    <source>
        <dbReference type="ARBA" id="ARBA00006759"/>
    </source>
</evidence>
<comment type="pathway">
    <text evidence="3">Secondary metabolite metabolism; methylglyoxal degradation; (R)-lactate from methylglyoxal: step 2/2.</text>
</comment>
<evidence type="ECO:0000259" key="10">
    <source>
        <dbReference type="SMART" id="SM00849"/>
    </source>
</evidence>
<evidence type="ECO:0000256" key="8">
    <source>
        <dbReference type="ARBA" id="ARBA00022833"/>
    </source>
</evidence>
<name>A0A9N8KWI6_CHRIL</name>
<dbReference type="GO" id="GO:0046872">
    <property type="term" value="F:metal ion binding"/>
    <property type="evidence" value="ECO:0007669"/>
    <property type="project" value="UniProtKB-KW"/>
</dbReference>
<keyword evidence="6" id="KW-0479">Metal-binding</keyword>
<dbReference type="OrthoDB" id="515692at2759"/>
<protein>
    <recommendedName>
        <fullName evidence="5">hydroxyacylglutathione hydrolase</fullName>
        <ecNumber evidence="5">3.1.2.6</ecNumber>
    </recommendedName>
    <alternativeName>
        <fullName evidence="9">Glyoxalase II</fullName>
    </alternativeName>
</protein>
<evidence type="ECO:0000313" key="12">
    <source>
        <dbReference type="Proteomes" id="UP001154114"/>
    </source>
</evidence>
<dbReference type="CDD" id="cd07723">
    <property type="entry name" value="hydroxyacylglutathione_hydrolase_MBL-fold"/>
    <property type="match status" value="1"/>
</dbReference>
<dbReference type="InterPro" id="IPR001279">
    <property type="entry name" value="Metallo-B-lactamas"/>
</dbReference>
<dbReference type="GO" id="GO:0019243">
    <property type="term" value="P:methylglyoxal catabolic process to D-lactate via S-lactoyl-glutathione"/>
    <property type="evidence" value="ECO:0007669"/>
    <property type="project" value="InterPro"/>
</dbReference>
<dbReference type="PANTHER" id="PTHR11935">
    <property type="entry name" value="BETA LACTAMASE DOMAIN"/>
    <property type="match status" value="1"/>
</dbReference>
<keyword evidence="7" id="KW-0378">Hydrolase</keyword>
<organism evidence="11 12">
    <name type="scientific">Chrysodeixis includens</name>
    <name type="common">Soybean looper</name>
    <name type="synonym">Pseudoplusia includens</name>
    <dbReference type="NCBI Taxonomy" id="689277"/>
    <lineage>
        <taxon>Eukaryota</taxon>
        <taxon>Metazoa</taxon>
        <taxon>Ecdysozoa</taxon>
        <taxon>Arthropoda</taxon>
        <taxon>Hexapoda</taxon>
        <taxon>Insecta</taxon>
        <taxon>Pterygota</taxon>
        <taxon>Neoptera</taxon>
        <taxon>Endopterygota</taxon>
        <taxon>Lepidoptera</taxon>
        <taxon>Glossata</taxon>
        <taxon>Ditrysia</taxon>
        <taxon>Noctuoidea</taxon>
        <taxon>Noctuidae</taxon>
        <taxon>Plusiinae</taxon>
        <taxon>Chrysodeixis</taxon>
    </lineage>
</organism>
<dbReference type="HAMAP" id="MF_01374">
    <property type="entry name" value="Glyoxalase_2"/>
    <property type="match status" value="1"/>
</dbReference>
<sequence length="337" mass="38176">MLARMVNSLPNGLSQQITKLYFQAYSTSSSEAVGMYSKKAKGLKRRALANTAGYYPHIHKLRLLLRNQRKAHSTSEHHQFGRMDVKILPALKDNYMYLLIDKRTNQAAIVDPVEPETVLRAVCEHGVNLTTILTTHHHWDHAGGNQELAQKVPNIEVYGGDDRIGALTQKVEHNTVLNIGNMVVKCLYTPCHTSGHICYYVTTSDEANDSIVFTGDTLFLAGCGRFFEGTPEQMYTAMSIFGNLPDNTKVYCGHEYSVQNLRFANHVEPRNELIKNKLQWAIQRREDGKPTVPSTIAEEKEINPFMRVVEPGVMMHARTKDPIDTMRTIRLEKDSFQ</sequence>
<gene>
    <name evidence="11" type="ORF">CINC_LOCUS1186</name>
</gene>
<dbReference type="FunFam" id="3.60.15.10:FF:000019">
    <property type="entry name" value="Hydroxyacylglutathione hydrolase, mitochondrial"/>
    <property type="match status" value="1"/>
</dbReference>
<dbReference type="AlphaFoldDB" id="A0A9N8KWI6"/>
<evidence type="ECO:0000256" key="5">
    <source>
        <dbReference type="ARBA" id="ARBA00011917"/>
    </source>
</evidence>
<dbReference type="SUPFAM" id="SSF56281">
    <property type="entry name" value="Metallo-hydrolase/oxidoreductase"/>
    <property type="match status" value="1"/>
</dbReference>
<dbReference type="Pfam" id="PF16123">
    <property type="entry name" value="HAGH_C"/>
    <property type="match status" value="1"/>
</dbReference>
<dbReference type="Gene3D" id="3.60.15.10">
    <property type="entry name" value="Ribonuclease Z/Hydroxyacylglutathione hydrolase-like"/>
    <property type="match status" value="1"/>
</dbReference>
<reference evidence="11" key="1">
    <citation type="submission" date="2021-12" db="EMBL/GenBank/DDBJ databases">
        <authorList>
            <person name="King R."/>
        </authorList>
    </citation>
    <scope>NUCLEOTIDE SEQUENCE</scope>
</reference>
<evidence type="ECO:0000256" key="7">
    <source>
        <dbReference type="ARBA" id="ARBA00022801"/>
    </source>
</evidence>
<dbReference type="GO" id="GO:0004416">
    <property type="term" value="F:hydroxyacylglutathione hydrolase activity"/>
    <property type="evidence" value="ECO:0007669"/>
    <property type="project" value="UniProtKB-EC"/>
</dbReference>
<evidence type="ECO:0000256" key="3">
    <source>
        <dbReference type="ARBA" id="ARBA00004963"/>
    </source>
</evidence>
<comment type="cofactor">
    <cofactor evidence="2">
        <name>Zn(2+)</name>
        <dbReference type="ChEBI" id="CHEBI:29105"/>
    </cofactor>
</comment>
<evidence type="ECO:0000256" key="9">
    <source>
        <dbReference type="ARBA" id="ARBA00031044"/>
    </source>
</evidence>
<evidence type="ECO:0000256" key="1">
    <source>
        <dbReference type="ARBA" id="ARBA00001623"/>
    </source>
</evidence>
<dbReference type="NCBIfam" id="TIGR03413">
    <property type="entry name" value="GSH_gloB"/>
    <property type="match status" value="1"/>
</dbReference>
<dbReference type="PANTHER" id="PTHR11935:SF94">
    <property type="entry name" value="TENZING NORGAY, ISOFORM C"/>
    <property type="match status" value="1"/>
</dbReference>
<accession>A0A9N8KWI6</accession>
<dbReference type="Proteomes" id="UP001154114">
    <property type="component" value="Chromosome 10"/>
</dbReference>
<comment type="catalytic activity">
    <reaction evidence="1">
        <text>an S-(2-hydroxyacyl)glutathione + H2O = a 2-hydroxy carboxylate + glutathione + H(+)</text>
        <dbReference type="Rhea" id="RHEA:21864"/>
        <dbReference type="ChEBI" id="CHEBI:15377"/>
        <dbReference type="ChEBI" id="CHEBI:15378"/>
        <dbReference type="ChEBI" id="CHEBI:57925"/>
        <dbReference type="ChEBI" id="CHEBI:58896"/>
        <dbReference type="ChEBI" id="CHEBI:71261"/>
        <dbReference type="EC" id="3.1.2.6"/>
    </reaction>
</comment>
<evidence type="ECO:0000313" key="11">
    <source>
        <dbReference type="EMBL" id="CAD0199491.1"/>
    </source>
</evidence>
<evidence type="ECO:0000256" key="6">
    <source>
        <dbReference type="ARBA" id="ARBA00022723"/>
    </source>
</evidence>
<dbReference type="EC" id="3.1.2.6" evidence="5"/>
<dbReference type="InterPro" id="IPR032282">
    <property type="entry name" value="HAGH_C"/>
</dbReference>